<protein>
    <recommendedName>
        <fullName evidence="11">C2 domain-containing protein</fullName>
    </recommendedName>
</protein>
<dbReference type="GO" id="GO:0016020">
    <property type="term" value="C:membrane"/>
    <property type="evidence" value="ECO:0007669"/>
    <property type="project" value="UniProtKB-SubCell"/>
</dbReference>
<dbReference type="GO" id="GO:0046872">
    <property type="term" value="F:metal ion binding"/>
    <property type="evidence" value="ECO:0007669"/>
    <property type="project" value="UniProtKB-KW"/>
</dbReference>
<evidence type="ECO:0000256" key="5">
    <source>
        <dbReference type="ARBA" id="ARBA00022837"/>
    </source>
</evidence>
<proteinExistence type="predicted"/>
<dbReference type="InterPro" id="IPR000008">
    <property type="entry name" value="C2_dom"/>
</dbReference>
<evidence type="ECO:0000256" key="9">
    <source>
        <dbReference type="SAM" id="MobiDB-lite"/>
    </source>
</evidence>
<sequence length="1736" mass="195957">MVTKIHDGEAKSQSYQIAITITEARQLVGENIDPVVIIEIGDEKKQTTVKEGTNSPFYNEYFVFDFIGPQVHLFDKIIKISVMHNKLIGSLLIGSFKVDLGMVYNQPGHQFCDKWALLTDPTNIRTGTKGYLKCDISVAGKGDILQASPKTSDAEEQIEKNLLVPQGFPFERPWARFYVRIFQAEGLPKMNSSIMANVTKAFVGDSKDLVDPFVEVTFAGQMGRTTVKKNCADPVWHEQIIFKEMFPPLCRRVKIQVWDEGSMNDVALATHFIDLKKISNEQDGDKGFLPTFGPAWINLYGSPRNHSLMDDYQELNEGFGEGVSFRGRILIEVAVEILSGGAQESKFSKALKNLKLSKDKTSKGSGKDQTDKAEDGRAHPPSDKTNSIEAEVEPFEVPPELVPEKYEDFLLFGAFFEATMIDRKIGDKPISFEVSIGNFGNLIDGGSYHGSKKKSSETSEEENAPLLQEGSVDSAHDIAIPSMSTTHPEKPLVTEGNRNYHYLPFEAKKPCVYFMSSWGDQIFRLHWSNMLDRMADSLEESIEEVKELIKVSEEESERKMKAALNYFISQSSAFISEAEKKPKMLNQTTLDQKRLKLCWQELEAMATDAKGLVQQQKKKMSIDELINEAQNFVDKIRFLVDEPQHTIPDVFIWMLSGNKRVAYARISAKDLLYSPSSEQRGKHCGKLQTHFLKLPGRRLTGWTVQGKVDVYLWLGSVKYSNAILDNLPIGYEAETLTKASGTSYPPASLTYQAQHIFQLRAHMYQARGLIAADSTGLSDPFAKVTFLSHCQTTKVISQTLSPTWNQMLLFNNIVLYGDQKEVSESPPLVVVELYDSDAVGKPEYLGSTVATPVVKLVDQEYEPPRLSYHPIFCGHLDGGDLLAVFELLQVPSSGPQDLPPTDPPDVAQTYPVPANIRPVLSTYRVEVLFWGVREMKKVHLLSVDRPQVLIECAGRGVKSCVIQSYKNNPNFNVQVDWFEVELPENELLHPPLSICVVDWRAFGRSTLVGTYTINCLKQFLCKPGELPALAVPDSAVEPEPSELLISSQDPPPDHIYVQVEQPPTVVPDIAQVQTASVALTDIPDSSPMLGPETKPATPELPKQEKVKIASKPSRRSTKRRKRTIADESAENVIDWWSKYYASLKKASKVHAFKCKNSLIYDGDLESEFNNFEDWVKTFELCRGKSTEDDHCIDGDRIIGKFKGSFCIYKSPEDPSLEDGGQLRIQQGIPPNHSISVLIRVYIVAAFNLSPADPDGKSDPYIVLTLGKTEIKDRDKYIPKQLNPVFGRSFEIQATFPKETLLTVRIYDHDMIGSDDLIGETKIDLENRFYSKHRAICGLQSQYEIEGYNAWRDTSKPTEILTKLCKDNKLIGPYFRPGEIQVGNQVFSGKTVFTEEGTDEMVESHEHLALKVLHSWNEIPEGGFKLVPEHIETRPLYHKDKPGMEQGRLQMWVDMFPKDMPQPGPPVDISPRKPKGYELRVIIWNTEDVILEDENIFTGQKSSDIYVKGWLKGVEDDKQETDVHYNSLTGEGNFNWRFLFPFQYLPAEKQLVISKRENIFSLEKTERKIPTELVLQVWDFERLSSDDFLGSLEMNLNGFPRGAKSAKACDLPKSGNLSEENKISIFQQKRVRGWWPFVKAGELTGKVEAELHLVTAEEAEKNPVGKARKEPEPLDKPNRPDTSFSWFLSPFKCLYHLIWRNYKKYIIIAFILIILIVFLVLFIYTLPGAISSRIVGS</sequence>
<keyword evidence="7 10" id="KW-0472">Membrane</keyword>
<accession>A0A4X2L7E3</accession>
<evidence type="ECO:0000256" key="1">
    <source>
        <dbReference type="ARBA" id="ARBA00004167"/>
    </source>
</evidence>
<reference evidence="13" key="1">
    <citation type="submission" date="2018-12" db="EMBL/GenBank/DDBJ databases">
        <authorList>
            <person name="Yazar S."/>
        </authorList>
    </citation>
    <scope>NUCLEOTIDE SEQUENCE [LARGE SCALE GENOMIC DNA]</scope>
</reference>
<dbReference type="CDD" id="cd04011">
    <property type="entry name" value="C2B_Ferlin"/>
    <property type="match status" value="1"/>
</dbReference>
<feature type="region of interest" description="Disordered" evidence="9">
    <location>
        <begin position="1081"/>
        <end position="1123"/>
    </location>
</feature>
<feature type="transmembrane region" description="Helical" evidence="10">
    <location>
        <begin position="1704"/>
        <end position="1723"/>
    </location>
</feature>
<evidence type="ECO:0000313" key="12">
    <source>
        <dbReference type="Ensembl" id="ENSVURP00010017605.1"/>
    </source>
</evidence>
<evidence type="ECO:0000256" key="3">
    <source>
        <dbReference type="ARBA" id="ARBA00022723"/>
    </source>
</evidence>
<evidence type="ECO:0000256" key="4">
    <source>
        <dbReference type="ARBA" id="ARBA00022737"/>
    </source>
</evidence>
<evidence type="ECO:0000256" key="10">
    <source>
        <dbReference type="SAM" id="Phobius"/>
    </source>
</evidence>
<evidence type="ECO:0000256" key="7">
    <source>
        <dbReference type="ARBA" id="ARBA00023136"/>
    </source>
</evidence>
<dbReference type="InterPro" id="IPR037721">
    <property type="entry name" value="Ferlin"/>
</dbReference>
<dbReference type="PANTHER" id="PTHR12546:SF37">
    <property type="entry name" value="FER-1-LIKE 6 (C. ELEGANS)"/>
    <property type="match status" value="1"/>
</dbReference>
<feature type="domain" description="C2" evidence="11">
    <location>
        <begin position="1458"/>
        <end position="1609"/>
    </location>
</feature>
<evidence type="ECO:0000256" key="8">
    <source>
        <dbReference type="SAM" id="Coils"/>
    </source>
</evidence>
<name>A0A4X2L7E3_VOMUR</name>
<dbReference type="InterPro" id="IPR037723">
    <property type="entry name" value="C2D_Ferlin"/>
</dbReference>
<feature type="domain" description="C2" evidence="11">
    <location>
        <begin position="154"/>
        <end position="288"/>
    </location>
</feature>
<dbReference type="Pfam" id="PF16165">
    <property type="entry name" value="Ferlin_C"/>
    <property type="match status" value="1"/>
</dbReference>
<dbReference type="InterPro" id="IPR037725">
    <property type="entry name" value="C2F_Ferlin"/>
</dbReference>
<dbReference type="InterPro" id="IPR055072">
    <property type="entry name" value="Ferlin_DSRM"/>
</dbReference>
<dbReference type="InterPro" id="IPR037722">
    <property type="entry name" value="C2C_Ferlin"/>
</dbReference>
<keyword evidence="8" id="KW-0175">Coiled coil</keyword>
<dbReference type="Pfam" id="PF08151">
    <property type="entry name" value="FerI"/>
    <property type="match status" value="1"/>
</dbReference>
<dbReference type="InterPro" id="IPR012561">
    <property type="entry name" value="Ferlin_B-domain"/>
</dbReference>
<feature type="region of interest" description="Disordered" evidence="9">
    <location>
        <begin position="358"/>
        <end position="392"/>
    </location>
</feature>
<dbReference type="SUPFAM" id="SSF49562">
    <property type="entry name" value="C2 domain (Calcium/lipid-binding domain, CaLB)"/>
    <property type="match status" value="6"/>
</dbReference>
<feature type="region of interest" description="Disordered" evidence="9">
    <location>
        <begin position="447"/>
        <end position="466"/>
    </location>
</feature>
<evidence type="ECO:0000313" key="13">
    <source>
        <dbReference type="Proteomes" id="UP000314987"/>
    </source>
</evidence>
<feature type="domain" description="C2" evidence="11">
    <location>
        <begin position="1"/>
        <end position="116"/>
    </location>
</feature>
<feature type="domain" description="C2" evidence="11">
    <location>
        <begin position="900"/>
        <end position="1030"/>
    </location>
</feature>
<reference evidence="12" key="2">
    <citation type="submission" date="2025-08" db="UniProtKB">
        <authorList>
            <consortium name="Ensembl"/>
        </authorList>
    </citation>
    <scope>IDENTIFICATION</scope>
</reference>
<feature type="compositionally biased region" description="Basic and acidic residues" evidence="9">
    <location>
        <begin position="358"/>
        <end position="382"/>
    </location>
</feature>
<dbReference type="InterPro" id="IPR035892">
    <property type="entry name" value="C2_domain_sf"/>
</dbReference>
<feature type="domain" description="C2" evidence="11">
    <location>
        <begin position="741"/>
        <end position="868"/>
    </location>
</feature>
<dbReference type="Gene3D" id="2.60.40.150">
    <property type="entry name" value="C2 domain"/>
    <property type="match status" value="5"/>
</dbReference>
<evidence type="ECO:0000259" key="11">
    <source>
        <dbReference type="PROSITE" id="PS50004"/>
    </source>
</evidence>
<comment type="subcellular location">
    <subcellularLocation>
        <location evidence="1">Membrane</location>
        <topology evidence="1">Single-pass membrane protein</topology>
    </subcellularLocation>
</comment>
<dbReference type="InterPro" id="IPR037720">
    <property type="entry name" value="C2B_Ferlin"/>
</dbReference>
<evidence type="ECO:0000256" key="2">
    <source>
        <dbReference type="ARBA" id="ARBA00022692"/>
    </source>
</evidence>
<dbReference type="PROSITE" id="PS50004">
    <property type="entry name" value="C2"/>
    <property type="match status" value="6"/>
</dbReference>
<dbReference type="CDD" id="cd08374">
    <property type="entry name" value="C2F_Ferlin"/>
    <property type="match status" value="1"/>
</dbReference>
<dbReference type="Proteomes" id="UP000314987">
    <property type="component" value="Unassembled WGS sequence"/>
</dbReference>
<dbReference type="InterPro" id="IPR012968">
    <property type="entry name" value="FerIin_dom"/>
</dbReference>
<keyword evidence="6 10" id="KW-1133">Transmembrane helix</keyword>
<evidence type="ECO:0000256" key="6">
    <source>
        <dbReference type="ARBA" id="ARBA00022989"/>
    </source>
</evidence>
<dbReference type="Ensembl" id="ENSVURT00010019985.1">
    <property type="protein sequence ID" value="ENSVURP00010017605.1"/>
    <property type="gene ID" value="ENSVURG00010013369.1"/>
</dbReference>
<dbReference type="SMART" id="SM01201">
    <property type="entry name" value="FerB"/>
    <property type="match status" value="1"/>
</dbReference>
<keyword evidence="2 10" id="KW-0812">Transmembrane</keyword>
<feature type="coiled-coil region" evidence="8">
    <location>
        <begin position="528"/>
        <end position="562"/>
    </location>
</feature>
<keyword evidence="4" id="KW-0677">Repeat</keyword>
<dbReference type="GeneTree" id="ENSGT00940000159069"/>
<reference evidence="12" key="3">
    <citation type="submission" date="2025-09" db="UniProtKB">
        <authorList>
            <consortium name="Ensembl"/>
        </authorList>
    </citation>
    <scope>IDENTIFICATION</scope>
</reference>
<keyword evidence="5" id="KW-0106">Calcium</keyword>
<keyword evidence="3" id="KW-0479">Metal-binding</keyword>
<dbReference type="Pfam" id="PF08150">
    <property type="entry name" value="FerB"/>
    <property type="match status" value="1"/>
</dbReference>
<dbReference type="Pfam" id="PF00168">
    <property type="entry name" value="C2"/>
    <property type="match status" value="6"/>
</dbReference>
<dbReference type="InterPro" id="IPR032362">
    <property type="entry name" value="Ferlin_C"/>
</dbReference>
<dbReference type="SMART" id="SM01202">
    <property type="entry name" value="FerI"/>
    <property type="match status" value="1"/>
</dbReference>
<feature type="compositionally biased region" description="Basic residues" evidence="9">
    <location>
        <begin position="1112"/>
        <end position="1122"/>
    </location>
</feature>
<dbReference type="SMART" id="SM00239">
    <property type="entry name" value="C2"/>
    <property type="match status" value="6"/>
</dbReference>
<gene>
    <name evidence="12" type="primary">LOC114030668</name>
</gene>
<dbReference type="GO" id="GO:0007009">
    <property type="term" value="P:plasma membrane organization"/>
    <property type="evidence" value="ECO:0007669"/>
    <property type="project" value="TreeGrafter"/>
</dbReference>
<organism evidence="12 13">
    <name type="scientific">Vombatus ursinus</name>
    <name type="common">Common wombat</name>
    <dbReference type="NCBI Taxonomy" id="29139"/>
    <lineage>
        <taxon>Eukaryota</taxon>
        <taxon>Metazoa</taxon>
        <taxon>Chordata</taxon>
        <taxon>Craniata</taxon>
        <taxon>Vertebrata</taxon>
        <taxon>Euteleostomi</taxon>
        <taxon>Mammalia</taxon>
        <taxon>Metatheria</taxon>
        <taxon>Diprotodontia</taxon>
        <taxon>Vombatidae</taxon>
        <taxon>Vombatus</taxon>
    </lineage>
</organism>
<dbReference type="InterPro" id="IPR037724">
    <property type="entry name" value="C2E_Ferlin"/>
</dbReference>
<keyword evidence="13" id="KW-1185">Reference proteome</keyword>
<feature type="domain" description="C2" evidence="11">
    <location>
        <begin position="1218"/>
        <end position="1337"/>
    </location>
</feature>
<dbReference type="PANTHER" id="PTHR12546">
    <property type="entry name" value="FER-1-LIKE"/>
    <property type="match status" value="1"/>
</dbReference>
<dbReference type="Pfam" id="PF22901">
    <property type="entry name" value="dsrm_Ferlin"/>
    <property type="match status" value="1"/>
</dbReference>
<dbReference type="CDD" id="cd04018">
    <property type="entry name" value="C2C_Ferlin"/>
    <property type="match status" value="1"/>
</dbReference>
<dbReference type="CDD" id="cd04037">
    <property type="entry name" value="C2E_Ferlin"/>
    <property type="match status" value="1"/>
</dbReference>
<dbReference type="CDD" id="cd04017">
    <property type="entry name" value="C2D_Ferlin"/>
    <property type="match status" value="1"/>
</dbReference>